<sequence length="803" mass="84370">MLAMASARAALRNRLPCRRAVSLYVKPTKTPVSSALQVSEEVQEALHGARKRPVVALETTIYTHGFPYPDNVALASHLESVVRTMGGVPATIGILDGVARVGLDPEELIQIAASAGKEGTLKVSRRDLAYACGLRFLGPDQGKFTGGTTVAGTMILAHLAGIKVFGTGGLGGVHRGGENSMDISADLTELGRTPVAVVSSGCKSFLDIPRTLEYLETQGVAVATFADGRTGPVDFPAFWSRESGVKSPSIVQNEKEAAAMIYAQNTLGLSSGISFANPIPSSASVPKEEIDSIIEQAVAEAEALGITGARNTPFILSKIKELTQGKTVHANRTLISSNVERATNIAKELLLLEEELKGEGSVKNHNIPTSYSQLSSPQTASQSSSLPAEPQPATASADQKKADVVVTGAVAVDFACNYIPPPNSASESSVSPQLHTSNQASIQQTLGGVAHNIARAAHLAGSSVRLCSAVGDDVMGRVAQDLLERSGLPTASIITRPDARTGQYIAINDAHNNLTLGMADMDIIQSTTATPSIVQTTFNAPLSSLQPSWLVADANWSPTTLHAWLRAAKTARASTAFEPVSAVKSARLFAPYDPTTKPKPYPYPYPLFPHALVDLTTPNAIELRTMWQAARAAELFASREYWAVTNGFNLPQGGATPLLTQATSAQLVTQGVPQQALQLLPLIPVILTTLGPEGVLLTMLLKDGDARLSDPAAAPWILSRGDGSAGVGGVYMRLFAPEEVLGEGEVVSVNGVGDTFTGVLVSGLSRGMRVEDVVPVAQRAAGLSLRSEKAVSEEVAIVRELLA</sequence>
<dbReference type="InterPro" id="IPR011611">
    <property type="entry name" value="PfkB_dom"/>
</dbReference>
<keyword evidence="9" id="KW-1185">Reference proteome</keyword>
<evidence type="ECO:0000313" key="9">
    <source>
        <dbReference type="Proteomes" id="UP000572817"/>
    </source>
</evidence>
<dbReference type="Proteomes" id="UP000572817">
    <property type="component" value="Unassembled WGS sequence"/>
</dbReference>
<dbReference type="PANTHER" id="PTHR42909:SF1">
    <property type="entry name" value="CARBOHYDRATE KINASE PFKB DOMAIN-CONTAINING PROTEIN"/>
    <property type="match status" value="1"/>
</dbReference>
<keyword evidence="2" id="KW-0378">Hydrolase</keyword>
<gene>
    <name evidence="8" type="ORF">GTA08_BOTSDO12764</name>
</gene>
<dbReference type="AlphaFoldDB" id="A0A8H4J2V1"/>
<keyword evidence="3" id="KW-0464">Manganese</keyword>
<reference evidence="8" key="1">
    <citation type="submission" date="2020-04" db="EMBL/GenBank/DDBJ databases">
        <title>Genome Assembly and Annotation of Botryosphaeria dothidea sdau 11-99, a Latent Pathogen of Apple Fruit Ring Rot in China.</title>
        <authorList>
            <person name="Yu C."/>
            <person name="Diao Y."/>
            <person name="Lu Q."/>
            <person name="Zhao J."/>
            <person name="Cui S."/>
            <person name="Peng C."/>
            <person name="He B."/>
            <person name="Liu H."/>
        </authorList>
    </citation>
    <scope>NUCLEOTIDE SEQUENCE [LARGE SCALE GENOMIC DNA]</scope>
    <source>
        <strain evidence="8">Sdau11-99</strain>
    </source>
</reference>
<evidence type="ECO:0000313" key="8">
    <source>
        <dbReference type="EMBL" id="KAF4311699.1"/>
    </source>
</evidence>
<feature type="domain" description="Carbohydrate kinase PfkB" evidence="7">
    <location>
        <begin position="435"/>
        <end position="572"/>
    </location>
</feature>
<evidence type="ECO:0000259" key="7">
    <source>
        <dbReference type="Pfam" id="PF00294"/>
    </source>
</evidence>
<feature type="compositionally biased region" description="Low complexity" evidence="6">
    <location>
        <begin position="372"/>
        <end position="388"/>
    </location>
</feature>
<evidence type="ECO:0000256" key="4">
    <source>
        <dbReference type="ARBA" id="ARBA00023239"/>
    </source>
</evidence>
<dbReference type="InterPro" id="IPR007342">
    <property type="entry name" value="PsuG"/>
</dbReference>
<dbReference type="Gene3D" id="3.40.1790.10">
    <property type="entry name" value="Indigoidine synthase domain"/>
    <property type="match status" value="1"/>
</dbReference>
<comment type="caution">
    <text evidence="8">The sequence shown here is derived from an EMBL/GenBank/DDBJ whole genome shotgun (WGS) entry which is preliminary data.</text>
</comment>
<name>A0A8H4J2V1_9PEZI</name>
<dbReference type="GO" id="GO:0005737">
    <property type="term" value="C:cytoplasm"/>
    <property type="evidence" value="ECO:0007669"/>
    <property type="project" value="TreeGrafter"/>
</dbReference>
<dbReference type="InterPro" id="IPR029056">
    <property type="entry name" value="Ribokinase-like"/>
</dbReference>
<dbReference type="SUPFAM" id="SSF110581">
    <property type="entry name" value="Indigoidine synthase A-like"/>
    <property type="match status" value="1"/>
</dbReference>
<dbReference type="GO" id="GO:0016798">
    <property type="term" value="F:hydrolase activity, acting on glycosyl bonds"/>
    <property type="evidence" value="ECO:0007669"/>
    <property type="project" value="UniProtKB-KW"/>
</dbReference>
<dbReference type="GO" id="GO:0004730">
    <property type="term" value="F:pseudouridylate synthase activity"/>
    <property type="evidence" value="ECO:0007669"/>
    <property type="project" value="InterPro"/>
</dbReference>
<dbReference type="Pfam" id="PF04227">
    <property type="entry name" value="Indigoidine_A"/>
    <property type="match status" value="1"/>
</dbReference>
<organism evidence="8 9">
    <name type="scientific">Botryosphaeria dothidea</name>
    <dbReference type="NCBI Taxonomy" id="55169"/>
    <lineage>
        <taxon>Eukaryota</taxon>
        <taxon>Fungi</taxon>
        <taxon>Dikarya</taxon>
        <taxon>Ascomycota</taxon>
        <taxon>Pezizomycotina</taxon>
        <taxon>Dothideomycetes</taxon>
        <taxon>Dothideomycetes incertae sedis</taxon>
        <taxon>Botryosphaeriales</taxon>
        <taxon>Botryosphaeriaceae</taxon>
        <taxon>Botryosphaeria</taxon>
    </lineage>
</organism>
<proteinExistence type="inferred from homology"/>
<feature type="domain" description="Carbohydrate kinase PfkB" evidence="7">
    <location>
        <begin position="744"/>
        <end position="790"/>
    </location>
</feature>
<dbReference type="Pfam" id="PF00294">
    <property type="entry name" value="PfkB"/>
    <property type="match status" value="2"/>
</dbReference>
<dbReference type="SUPFAM" id="SSF53613">
    <property type="entry name" value="Ribokinase-like"/>
    <property type="match status" value="1"/>
</dbReference>
<dbReference type="GO" id="GO:0046872">
    <property type="term" value="F:metal ion binding"/>
    <property type="evidence" value="ECO:0007669"/>
    <property type="project" value="UniProtKB-KW"/>
</dbReference>
<accession>A0A8H4J2V1</accession>
<keyword evidence="4" id="KW-0456">Lyase</keyword>
<dbReference type="CDD" id="cd01941">
    <property type="entry name" value="YeiC_kinase_like"/>
    <property type="match status" value="1"/>
</dbReference>
<dbReference type="PANTHER" id="PTHR42909">
    <property type="entry name" value="ZGC:136858"/>
    <property type="match status" value="1"/>
</dbReference>
<evidence type="ECO:0000256" key="3">
    <source>
        <dbReference type="ARBA" id="ARBA00023211"/>
    </source>
</evidence>
<evidence type="ECO:0000256" key="2">
    <source>
        <dbReference type="ARBA" id="ARBA00022801"/>
    </source>
</evidence>
<evidence type="ECO:0000256" key="5">
    <source>
        <dbReference type="ARBA" id="ARBA00023295"/>
    </source>
</evidence>
<evidence type="ECO:0000256" key="1">
    <source>
        <dbReference type="ARBA" id="ARBA00022723"/>
    </source>
</evidence>
<keyword evidence="1" id="KW-0479">Metal-binding</keyword>
<dbReference type="OrthoDB" id="198885at2759"/>
<evidence type="ECO:0000256" key="6">
    <source>
        <dbReference type="SAM" id="MobiDB-lite"/>
    </source>
</evidence>
<feature type="region of interest" description="Disordered" evidence="6">
    <location>
        <begin position="361"/>
        <end position="400"/>
    </location>
</feature>
<dbReference type="EMBL" id="WWBZ02000009">
    <property type="protein sequence ID" value="KAF4311699.1"/>
    <property type="molecule type" value="Genomic_DNA"/>
</dbReference>
<dbReference type="Gene3D" id="3.40.1190.20">
    <property type="match status" value="1"/>
</dbReference>
<protein>
    <recommendedName>
        <fullName evidence="7">Carbohydrate kinase PfkB domain-containing protein</fullName>
    </recommendedName>
</protein>
<dbReference type="HAMAP" id="MF_01876">
    <property type="entry name" value="PsiMP_glycosidase"/>
    <property type="match status" value="1"/>
</dbReference>
<keyword evidence="5" id="KW-0326">Glycosidase</keyword>
<dbReference type="InterPro" id="IPR022830">
    <property type="entry name" value="Indigdn_synthA-like"/>
</dbReference>